<dbReference type="Gene3D" id="3.30.70.2520">
    <property type="match status" value="1"/>
</dbReference>
<dbReference type="InterPro" id="IPR010031">
    <property type="entry name" value="FAD_lactone_oxidase-like"/>
</dbReference>
<dbReference type="RefSeq" id="WP_091284373.1">
    <property type="nucleotide sequence ID" value="NZ_FAOZ01000033.1"/>
</dbReference>
<dbReference type="InterPro" id="IPR007173">
    <property type="entry name" value="ALO_C"/>
</dbReference>
<evidence type="ECO:0000313" key="4">
    <source>
        <dbReference type="EMBL" id="CUU59933.1"/>
    </source>
</evidence>
<sequence length="423" mass="45615">MREGSDETNWAGNIVYRAERWAAPTSVEELCEIVAACDQARPVGTRHSFNTIADTAGTLISTTRLPALFRLDADAREVTVSAGTRYGDLARELDARGWALRNLGSLPHICVAGACATATHGSGDRNGNLATSVVALDLVTALGDVVTVRRDVDRDFAGHVVALGALGVVVAVTLAIVPTFRVRQNVYQGLARAALLDHLDEIFAVAYSVSVFTTWCSDSSLLWVKQRVDAVDEAAPAPGEMFGAGALLHPVHPICGLDPIHTTRQLGVAGPWHERLPHFRAGFTPSAGNELQSEYFVSRDRAAAAVEAIHQIGEQIRPALHVSELRSIASDDLWLSPTHGRAAISLHFTWRPAEAAVTRAVAAVERQLAPFEPRPHWGKIFTLPAETIRAAYPRVADFTALAERHDPTGVFRNTFLANTLGLT</sequence>
<dbReference type="Proteomes" id="UP000198802">
    <property type="component" value="Unassembled WGS sequence"/>
</dbReference>
<dbReference type="InterPro" id="IPR016169">
    <property type="entry name" value="FAD-bd_PCMH_sub2"/>
</dbReference>
<dbReference type="PANTHER" id="PTHR43762:SF1">
    <property type="entry name" value="D-ARABINONO-1,4-LACTONE OXIDASE"/>
    <property type="match status" value="1"/>
</dbReference>
<dbReference type="Pfam" id="PF04030">
    <property type="entry name" value="ALO"/>
    <property type="match status" value="1"/>
</dbReference>
<evidence type="ECO:0000256" key="1">
    <source>
        <dbReference type="ARBA" id="ARBA00023002"/>
    </source>
</evidence>
<name>A0A0S4QWN2_9ACTN</name>
<feature type="transmembrane region" description="Helical" evidence="2">
    <location>
        <begin position="156"/>
        <end position="177"/>
    </location>
</feature>
<dbReference type="PROSITE" id="PS51387">
    <property type="entry name" value="FAD_PCMH"/>
    <property type="match status" value="1"/>
</dbReference>
<dbReference type="Pfam" id="PF01565">
    <property type="entry name" value="FAD_binding_4"/>
    <property type="match status" value="1"/>
</dbReference>
<dbReference type="GO" id="GO:0016020">
    <property type="term" value="C:membrane"/>
    <property type="evidence" value="ECO:0007669"/>
    <property type="project" value="InterPro"/>
</dbReference>
<keyword evidence="2" id="KW-0472">Membrane</keyword>
<keyword evidence="1" id="KW-0560">Oxidoreductase</keyword>
<protein>
    <submittedName>
        <fullName evidence="4">Xylitol oxidase</fullName>
    </submittedName>
</protein>
<dbReference type="InterPro" id="IPR036318">
    <property type="entry name" value="FAD-bd_PCMH-like_sf"/>
</dbReference>
<dbReference type="InterPro" id="IPR016167">
    <property type="entry name" value="FAD-bd_PCMH_sub1"/>
</dbReference>
<dbReference type="SUPFAM" id="SSF56176">
    <property type="entry name" value="FAD-binding/transporter-associated domain-like"/>
    <property type="match status" value="1"/>
</dbReference>
<organism evidence="4 5">
    <name type="scientific">Parafrankia irregularis</name>
    <dbReference type="NCBI Taxonomy" id="795642"/>
    <lineage>
        <taxon>Bacteria</taxon>
        <taxon>Bacillati</taxon>
        <taxon>Actinomycetota</taxon>
        <taxon>Actinomycetes</taxon>
        <taxon>Frankiales</taxon>
        <taxon>Frankiaceae</taxon>
        <taxon>Parafrankia</taxon>
    </lineage>
</organism>
<accession>A0A0S4QWN2</accession>
<gene>
    <name evidence="4" type="ORF">Ga0074812_13357</name>
</gene>
<proteinExistence type="predicted"/>
<dbReference type="Gene3D" id="3.30.465.10">
    <property type="match status" value="1"/>
</dbReference>
<evidence type="ECO:0000259" key="3">
    <source>
        <dbReference type="PROSITE" id="PS51387"/>
    </source>
</evidence>
<feature type="domain" description="FAD-binding PCMH-type" evidence="3">
    <location>
        <begin position="14"/>
        <end position="179"/>
    </location>
</feature>
<dbReference type="GO" id="GO:0080049">
    <property type="term" value="F:L-gulono-1,4-lactone dehydrogenase activity"/>
    <property type="evidence" value="ECO:0007669"/>
    <property type="project" value="TreeGrafter"/>
</dbReference>
<evidence type="ECO:0000313" key="5">
    <source>
        <dbReference type="Proteomes" id="UP000198802"/>
    </source>
</evidence>
<dbReference type="InterPro" id="IPR016166">
    <property type="entry name" value="FAD-bd_PCMH"/>
</dbReference>
<keyword evidence="2" id="KW-1133">Transmembrane helix</keyword>
<dbReference type="EMBL" id="FAOZ01000033">
    <property type="protein sequence ID" value="CUU59933.1"/>
    <property type="molecule type" value="Genomic_DNA"/>
</dbReference>
<dbReference type="AlphaFoldDB" id="A0A0S4QWN2"/>
<dbReference type="GO" id="GO:0071949">
    <property type="term" value="F:FAD binding"/>
    <property type="evidence" value="ECO:0007669"/>
    <property type="project" value="InterPro"/>
</dbReference>
<keyword evidence="2" id="KW-0812">Transmembrane</keyword>
<dbReference type="GO" id="GO:0003885">
    <property type="term" value="F:D-arabinono-1,4-lactone oxidase activity"/>
    <property type="evidence" value="ECO:0007669"/>
    <property type="project" value="InterPro"/>
</dbReference>
<keyword evidence="5" id="KW-1185">Reference proteome</keyword>
<reference evidence="5" key="1">
    <citation type="submission" date="2015-11" db="EMBL/GenBank/DDBJ databases">
        <authorList>
            <person name="Varghese N."/>
        </authorList>
    </citation>
    <scope>NUCLEOTIDE SEQUENCE [LARGE SCALE GENOMIC DNA]</scope>
    <source>
        <strain evidence="5">DSM 45899</strain>
    </source>
</reference>
<evidence type="ECO:0000256" key="2">
    <source>
        <dbReference type="SAM" id="Phobius"/>
    </source>
</evidence>
<dbReference type="Gene3D" id="3.30.43.10">
    <property type="entry name" value="Uridine Diphospho-n-acetylenolpyruvylglucosamine Reductase, domain 2"/>
    <property type="match status" value="1"/>
</dbReference>
<dbReference type="Gene3D" id="3.30.70.2530">
    <property type="match status" value="1"/>
</dbReference>
<dbReference type="InterPro" id="IPR016171">
    <property type="entry name" value="Vanillyl_alc_oxidase_C-sub2"/>
</dbReference>
<dbReference type="PANTHER" id="PTHR43762">
    <property type="entry name" value="L-GULONOLACTONE OXIDASE"/>
    <property type="match status" value="1"/>
</dbReference>
<dbReference type="Gene3D" id="1.10.45.10">
    <property type="entry name" value="Vanillyl-alcohol Oxidase, Chain A, domain 4"/>
    <property type="match status" value="1"/>
</dbReference>
<dbReference type="PIRSF" id="PIRSF000136">
    <property type="entry name" value="LGO_GLO"/>
    <property type="match status" value="1"/>
</dbReference>
<dbReference type="InterPro" id="IPR006094">
    <property type="entry name" value="Oxid_FAD_bind_N"/>
</dbReference>